<dbReference type="EMBL" id="CP113836">
    <property type="protein sequence ID" value="WAL64566.1"/>
    <property type="molecule type" value="Genomic_DNA"/>
</dbReference>
<evidence type="ECO:0000313" key="1">
    <source>
        <dbReference type="EMBL" id="WAL64566.1"/>
    </source>
</evidence>
<proteinExistence type="predicted"/>
<reference evidence="1" key="1">
    <citation type="submission" date="2022-11" db="EMBL/GenBank/DDBJ databases">
        <authorList>
            <person name="Mo P."/>
        </authorList>
    </citation>
    <scope>NUCLEOTIDE SEQUENCE</scope>
    <source>
        <strain evidence="1">HUAS 11-8</strain>
    </source>
</reference>
<evidence type="ECO:0000313" key="2">
    <source>
        <dbReference type="Proteomes" id="UP001163203"/>
    </source>
</evidence>
<name>A0ABY7AX90_9PSEU</name>
<organism evidence="1 2">
    <name type="scientific">Amycolatopsis cynarae</name>
    <dbReference type="NCBI Taxonomy" id="2995223"/>
    <lineage>
        <taxon>Bacteria</taxon>
        <taxon>Bacillati</taxon>
        <taxon>Actinomycetota</taxon>
        <taxon>Actinomycetes</taxon>
        <taxon>Pseudonocardiales</taxon>
        <taxon>Pseudonocardiaceae</taxon>
        <taxon>Amycolatopsis</taxon>
    </lineage>
</organism>
<gene>
    <name evidence="1" type="ORF">ORV05_26905</name>
</gene>
<accession>A0ABY7AX90</accession>
<protein>
    <submittedName>
        <fullName evidence="1">Uncharacterized protein</fullName>
    </submittedName>
</protein>
<dbReference type="RefSeq" id="WP_268754788.1">
    <property type="nucleotide sequence ID" value="NZ_CP113836.1"/>
</dbReference>
<dbReference type="Proteomes" id="UP001163203">
    <property type="component" value="Chromosome"/>
</dbReference>
<keyword evidence="2" id="KW-1185">Reference proteome</keyword>
<sequence length="277" mass="28663">MTAPLIPPLFRGLLDDAAVFPPGSMPLADAVPAHSRHLAAAYREIVGPLVLPASALPGLEIGAVEVSVTLPEGPARLPAVLEAMASSPARLAGLEIPIPAGMGVPEFFTAIEAAPAPVFVEVPRDERRPGTLAACAETGHRAKFRTGGVRAELYPDETELAAAILAAVRAEVPFKATAGLHHAVRNTDPVTGFEQHGYLNLLLATALAARGAAEPEVVAALAERDRAAVAHRVSTVEEEVRGRFLSFGTCDILEPLTELVELDLVAAGALGGDGAKA</sequence>